<dbReference type="Proteomes" id="UP000178526">
    <property type="component" value="Unassembled WGS sequence"/>
</dbReference>
<evidence type="ECO:0000313" key="1">
    <source>
        <dbReference type="EMBL" id="OGL40018.1"/>
    </source>
</evidence>
<dbReference type="InterPro" id="IPR013406">
    <property type="entry name" value="CHP02574_addiction_mod"/>
</dbReference>
<dbReference type="Pfam" id="PF09720">
    <property type="entry name" value="Unstab_antitox"/>
    <property type="match status" value="1"/>
</dbReference>
<name>A0A1F7RFS2_9BACT</name>
<proteinExistence type="predicted"/>
<evidence type="ECO:0008006" key="3">
    <source>
        <dbReference type="Google" id="ProtNLM"/>
    </source>
</evidence>
<comment type="caution">
    <text evidence="1">The sequence shown here is derived from an EMBL/GenBank/DDBJ whole genome shotgun (WGS) entry which is preliminary data.</text>
</comment>
<reference evidence="1 2" key="1">
    <citation type="journal article" date="2016" name="Nat. Commun.">
        <title>Thousands of microbial genomes shed light on interconnected biogeochemical processes in an aquifer system.</title>
        <authorList>
            <person name="Anantharaman K."/>
            <person name="Brown C.T."/>
            <person name="Hug L.A."/>
            <person name="Sharon I."/>
            <person name="Castelle C.J."/>
            <person name="Probst A.J."/>
            <person name="Thomas B.C."/>
            <person name="Singh A."/>
            <person name="Wilkins M.J."/>
            <person name="Karaoz U."/>
            <person name="Brodie E.L."/>
            <person name="Williams K.H."/>
            <person name="Hubbard S.S."/>
            <person name="Banfield J.F."/>
        </authorList>
    </citation>
    <scope>NUCLEOTIDE SEQUENCE [LARGE SCALE GENOMIC DNA]</scope>
</reference>
<dbReference type="EMBL" id="MGDB01000108">
    <property type="protein sequence ID" value="OGL40018.1"/>
    <property type="molecule type" value="Genomic_DNA"/>
</dbReference>
<gene>
    <name evidence="1" type="ORF">A2042_00245</name>
</gene>
<protein>
    <recommendedName>
        <fullName evidence="3">Addiction module antitoxin RelB</fullName>
    </recommendedName>
</protein>
<dbReference type="AlphaFoldDB" id="A0A1F7RFS2"/>
<sequence length="76" mass="9043">MPSKIEKIEREVFRLPSHERALLAEHLISSLDDEEDPEAEMLWIEEAEHRYKKYKEGKVKTKSAEMVFKEARSKLK</sequence>
<evidence type="ECO:0000313" key="2">
    <source>
        <dbReference type="Proteomes" id="UP000178526"/>
    </source>
</evidence>
<accession>A0A1F7RFS2</accession>
<organism evidence="1 2">
    <name type="scientific">Candidatus Schekmanbacteria bacterium GWA2_38_11</name>
    <dbReference type="NCBI Taxonomy" id="1817876"/>
    <lineage>
        <taxon>Bacteria</taxon>
        <taxon>Candidatus Schekmaniibacteriota</taxon>
    </lineage>
</organism>